<sequence length="149" mass="17194">MITTYYCCVGSGAASVEWGIVYHTPVAPLKVSCFLPENLTMPMEGVGVDFYNKAWPMICETSREEKPFSVVKHAAYGNPNLEVTDIVKFVTPGDDLMPFWRNKVGYDYRRSIQENQEDNDKSPLPTYYYRFTEQLGDFLFTTSRPRYKD</sequence>
<proteinExistence type="predicted"/>
<organism evidence="1 2">
    <name type="scientific">Papaver atlanticum</name>
    <dbReference type="NCBI Taxonomy" id="357466"/>
    <lineage>
        <taxon>Eukaryota</taxon>
        <taxon>Viridiplantae</taxon>
        <taxon>Streptophyta</taxon>
        <taxon>Embryophyta</taxon>
        <taxon>Tracheophyta</taxon>
        <taxon>Spermatophyta</taxon>
        <taxon>Magnoliopsida</taxon>
        <taxon>Ranunculales</taxon>
        <taxon>Papaveraceae</taxon>
        <taxon>Papaveroideae</taxon>
        <taxon>Papaver</taxon>
    </lineage>
</organism>
<comment type="caution">
    <text evidence="1">The sequence shown here is derived from an EMBL/GenBank/DDBJ whole genome shotgun (WGS) entry which is preliminary data.</text>
</comment>
<keyword evidence="2" id="KW-1185">Reference proteome</keyword>
<dbReference type="EMBL" id="JAJJMB010009862">
    <property type="protein sequence ID" value="KAI3911955.1"/>
    <property type="molecule type" value="Genomic_DNA"/>
</dbReference>
<gene>
    <name evidence="1" type="ORF">MKW98_010899</name>
</gene>
<accession>A0AAD4SKK5</accession>
<evidence type="ECO:0000313" key="2">
    <source>
        <dbReference type="Proteomes" id="UP001202328"/>
    </source>
</evidence>
<name>A0AAD4SKK5_9MAGN</name>
<protein>
    <submittedName>
        <fullName evidence="1">Uncharacterized protein</fullName>
    </submittedName>
</protein>
<dbReference type="Proteomes" id="UP001202328">
    <property type="component" value="Unassembled WGS sequence"/>
</dbReference>
<evidence type="ECO:0000313" key="1">
    <source>
        <dbReference type="EMBL" id="KAI3911955.1"/>
    </source>
</evidence>
<reference evidence="1" key="1">
    <citation type="submission" date="2022-04" db="EMBL/GenBank/DDBJ databases">
        <title>A functionally conserved STORR gene fusion in Papaver species that diverged 16.8 million years ago.</title>
        <authorList>
            <person name="Catania T."/>
        </authorList>
    </citation>
    <scope>NUCLEOTIDE SEQUENCE</scope>
    <source>
        <strain evidence="1">S-188037</strain>
    </source>
</reference>
<dbReference type="AlphaFoldDB" id="A0AAD4SKK5"/>